<evidence type="ECO:0000256" key="5">
    <source>
        <dbReference type="ARBA" id="ARBA00022670"/>
    </source>
</evidence>
<dbReference type="EMBL" id="OV725081">
    <property type="protein sequence ID" value="CAH1403773.1"/>
    <property type="molecule type" value="Genomic_DNA"/>
</dbReference>
<gene>
    <name evidence="13" type="ORF">NEZAVI_LOCUS12329</name>
</gene>
<dbReference type="GO" id="GO:0016485">
    <property type="term" value="P:protein processing"/>
    <property type="evidence" value="ECO:0007669"/>
    <property type="project" value="TreeGrafter"/>
</dbReference>
<accession>A0A9P0HKP2</accession>
<dbReference type="GO" id="GO:0005759">
    <property type="term" value="C:mitochondrial matrix"/>
    <property type="evidence" value="ECO:0007669"/>
    <property type="project" value="TreeGrafter"/>
</dbReference>
<evidence type="ECO:0000259" key="12">
    <source>
        <dbReference type="SMART" id="SM01264"/>
    </source>
</evidence>
<dbReference type="Pfam" id="PF22516">
    <property type="entry name" value="PreP_C"/>
    <property type="match status" value="1"/>
</dbReference>
<protein>
    <recommendedName>
        <fullName evidence="4">Presequence protease, mitochondrial</fullName>
    </recommendedName>
</protein>
<evidence type="ECO:0000256" key="6">
    <source>
        <dbReference type="ARBA" id="ARBA00022723"/>
    </source>
</evidence>
<name>A0A9P0HKP2_NEZVI</name>
<sequence>MWQAALKRFGRRSLHSPKLVDTSRRPIAEKDLREGNEIEGFIVNRVAFVPEFSLTLIKLRHMRTGCEYLHMARDDSNNTFCVGFRTTPTDSTGLPHILEHTTLCGSRNYPCRDPFMKMLNRSMATFMNAMTGPDYTIYPFATQNKTDFRNLMSVYLDAVFQPELRESDFKQEGWRLEHELLYDKESPITIKGVVFNEMKGVYGENQTLFNEALMNNMLPSNTYRVSFGGDPKYIPTLTYSDLKAFHKKFYHPSNCRIFSYGNFPLQDHLVFINKAYLADYPDTNDFSKSTLVPSEDRWDSERRKEITCRFDPLAPDKKKQSSIAISVLCNDIKNIQETFVFQILSELLVRGPNSAFYKSLVEPNIGGGFSPVTGYESHTRDTMFSVGLMAVDPIDFERIVNIYHKTIDNVINEGFDDNQIKAILHNIEINTKHQTADFGLGILFGTTPVWNHDGDVVRAVKVNDKVMKFKKSLADNPLYLQDMVQEYFKDNTHRLILTMIPDMDFERKEEETINQLLARKIDVLLPHQKENIYEMGLELSKEQENNKKIDCLPTLSISDLNKDIERVNLKGFQVNGLPVQVCSVPTNGLTYIRGIINASILSEEAKSVLPLFCNVITKMGTKSHNYRRLDQLITLKTGGLFFSPHIAESTFETSSFEEGVTFASSCLDKNLKGMTNILAEIFTELTLTDVKRFETLLKTMATEAMTGIGDSGHLYAMSSASALVSTIAQHKERFGGLSYVQTMKQLSQSSEFSETLEMMQGIADIVLNKKIMRISLNVSPESEEKSLSALDEMIGKFPGDHKMPFKLTKKEKPVQKIKGYHYIFPFQVNYAALSIPTVEYAHEDFPVLRVLARLLASKYLLPRIREKGGAYGTGANISTSGIFSFFSFSDPKPINSFDIFNEAQEWVQSGSDYTDQDVEEAKLGVFQSLDAPIPPSAKGSRQFLYGISDDLFQKHREIIMRCNKSDLIRVSKRLNSTCQGRALLGPENRDVLLRTGEQWEVRRVDTSPIRT</sequence>
<dbReference type="GO" id="GO:0004222">
    <property type="term" value="F:metalloendopeptidase activity"/>
    <property type="evidence" value="ECO:0007669"/>
    <property type="project" value="TreeGrafter"/>
</dbReference>
<evidence type="ECO:0000256" key="3">
    <source>
        <dbReference type="ARBA" id="ARBA00007575"/>
    </source>
</evidence>
<keyword evidence="14" id="KW-1185">Reference proteome</keyword>
<evidence type="ECO:0000256" key="7">
    <source>
        <dbReference type="ARBA" id="ARBA00022801"/>
    </source>
</evidence>
<dbReference type="GO" id="GO:0046872">
    <property type="term" value="F:metal ion binding"/>
    <property type="evidence" value="ECO:0007669"/>
    <property type="project" value="UniProtKB-KW"/>
</dbReference>
<keyword evidence="5" id="KW-0645">Protease</keyword>
<dbReference type="Proteomes" id="UP001152798">
    <property type="component" value="Chromosome 5"/>
</dbReference>
<dbReference type="InterPro" id="IPR011765">
    <property type="entry name" value="Pept_M16_N"/>
</dbReference>
<evidence type="ECO:0000256" key="4">
    <source>
        <dbReference type="ARBA" id="ARBA00020167"/>
    </source>
</evidence>
<dbReference type="SMART" id="SM01264">
    <property type="entry name" value="M16C_associated"/>
    <property type="match status" value="1"/>
</dbReference>
<comment type="cofactor">
    <cofactor evidence="1">
        <name>Zn(2+)</name>
        <dbReference type="ChEBI" id="CHEBI:29105"/>
    </cofactor>
</comment>
<keyword evidence="8" id="KW-0862">Zinc</keyword>
<dbReference type="Pfam" id="PF05193">
    <property type="entry name" value="Peptidase_M16_C"/>
    <property type="match status" value="1"/>
</dbReference>
<evidence type="ECO:0000313" key="14">
    <source>
        <dbReference type="Proteomes" id="UP001152798"/>
    </source>
</evidence>
<dbReference type="Pfam" id="PF08367">
    <property type="entry name" value="M16C_assoc"/>
    <property type="match status" value="1"/>
</dbReference>
<dbReference type="FunFam" id="3.30.830.10:FF:000011">
    <property type="entry name" value="Presequence protease, mitochondrial"/>
    <property type="match status" value="1"/>
</dbReference>
<keyword evidence="10" id="KW-0482">Metalloprotease</keyword>
<dbReference type="PANTHER" id="PTHR43016:SF13">
    <property type="entry name" value="PRESEQUENCE PROTEASE, MITOCHONDRIAL"/>
    <property type="match status" value="1"/>
</dbReference>
<keyword evidence="6" id="KW-0479">Metal-binding</keyword>
<evidence type="ECO:0000256" key="1">
    <source>
        <dbReference type="ARBA" id="ARBA00001947"/>
    </source>
</evidence>
<dbReference type="Gene3D" id="3.30.830.10">
    <property type="entry name" value="Metalloenzyme, LuxS/M16 peptidase-like"/>
    <property type="match status" value="4"/>
</dbReference>
<evidence type="ECO:0000256" key="8">
    <source>
        <dbReference type="ARBA" id="ARBA00022833"/>
    </source>
</evidence>
<keyword evidence="7" id="KW-0378">Hydrolase</keyword>
<dbReference type="OrthoDB" id="10250783at2759"/>
<dbReference type="InterPro" id="IPR011249">
    <property type="entry name" value="Metalloenz_LuxS/M16"/>
</dbReference>
<evidence type="ECO:0000256" key="10">
    <source>
        <dbReference type="ARBA" id="ARBA00023049"/>
    </source>
</evidence>
<dbReference type="Pfam" id="PF00675">
    <property type="entry name" value="Peptidase_M16"/>
    <property type="match status" value="1"/>
</dbReference>
<evidence type="ECO:0000256" key="11">
    <source>
        <dbReference type="ARBA" id="ARBA00023128"/>
    </source>
</evidence>
<evidence type="ECO:0000256" key="2">
    <source>
        <dbReference type="ARBA" id="ARBA00004173"/>
    </source>
</evidence>
<keyword evidence="11" id="KW-0496">Mitochondrion</keyword>
<feature type="domain" description="Peptidase M16C associated" evidence="12">
    <location>
        <begin position="499"/>
        <end position="746"/>
    </location>
</feature>
<dbReference type="InterPro" id="IPR055130">
    <property type="entry name" value="PreP_C"/>
</dbReference>
<evidence type="ECO:0000313" key="13">
    <source>
        <dbReference type="EMBL" id="CAH1403773.1"/>
    </source>
</evidence>
<reference evidence="13" key="1">
    <citation type="submission" date="2022-01" db="EMBL/GenBank/DDBJ databases">
        <authorList>
            <person name="King R."/>
        </authorList>
    </citation>
    <scope>NUCLEOTIDE SEQUENCE</scope>
</reference>
<dbReference type="PANTHER" id="PTHR43016">
    <property type="entry name" value="PRESEQUENCE PROTEASE"/>
    <property type="match status" value="1"/>
</dbReference>
<dbReference type="InterPro" id="IPR013578">
    <property type="entry name" value="Peptidase_M16C_assoc"/>
</dbReference>
<organism evidence="13 14">
    <name type="scientific">Nezara viridula</name>
    <name type="common">Southern green stink bug</name>
    <name type="synonym">Cimex viridulus</name>
    <dbReference type="NCBI Taxonomy" id="85310"/>
    <lineage>
        <taxon>Eukaryota</taxon>
        <taxon>Metazoa</taxon>
        <taxon>Ecdysozoa</taxon>
        <taxon>Arthropoda</taxon>
        <taxon>Hexapoda</taxon>
        <taxon>Insecta</taxon>
        <taxon>Pterygota</taxon>
        <taxon>Neoptera</taxon>
        <taxon>Paraneoptera</taxon>
        <taxon>Hemiptera</taxon>
        <taxon>Heteroptera</taxon>
        <taxon>Panheteroptera</taxon>
        <taxon>Pentatomomorpha</taxon>
        <taxon>Pentatomoidea</taxon>
        <taxon>Pentatomidae</taxon>
        <taxon>Pentatominae</taxon>
        <taxon>Nezara</taxon>
    </lineage>
</organism>
<evidence type="ECO:0000256" key="9">
    <source>
        <dbReference type="ARBA" id="ARBA00022946"/>
    </source>
</evidence>
<dbReference type="AlphaFoldDB" id="A0A9P0HKP2"/>
<dbReference type="SUPFAM" id="SSF63411">
    <property type="entry name" value="LuxS/MPP-like metallohydrolase"/>
    <property type="match status" value="4"/>
</dbReference>
<dbReference type="FunFam" id="3.30.830.10:FF:000009">
    <property type="entry name" value="Presequence protease, mitochondrial"/>
    <property type="match status" value="1"/>
</dbReference>
<dbReference type="FunFam" id="3.30.830.10:FF:000013">
    <property type="entry name" value="Mitochondrial presequence protease"/>
    <property type="match status" value="1"/>
</dbReference>
<comment type="subcellular location">
    <subcellularLocation>
        <location evidence="2">Mitochondrion</location>
    </subcellularLocation>
</comment>
<comment type="similarity">
    <text evidence="3">Belongs to the peptidase M16 family. PreP subfamily.</text>
</comment>
<keyword evidence="9" id="KW-0809">Transit peptide</keyword>
<dbReference type="InterPro" id="IPR007863">
    <property type="entry name" value="Peptidase_M16_C"/>
</dbReference>
<proteinExistence type="inferred from homology"/>